<dbReference type="GO" id="GO:0005886">
    <property type="term" value="C:plasma membrane"/>
    <property type="evidence" value="ECO:0007669"/>
    <property type="project" value="UniProtKB-SubCell"/>
</dbReference>
<evidence type="ECO:0000256" key="5">
    <source>
        <dbReference type="ARBA" id="ARBA00022989"/>
    </source>
</evidence>
<evidence type="ECO:0000256" key="7">
    <source>
        <dbReference type="SAM" id="Phobius"/>
    </source>
</evidence>
<gene>
    <name evidence="8" type="ORF">TST_1138</name>
</gene>
<evidence type="ECO:0000313" key="8">
    <source>
        <dbReference type="EMBL" id="BAT71930.1"/>
    </source>
</evidence>
<name>A0A0S3QUB9_THET7</name>
<dbReference type="AlphaFoldDB" id="A0A0S3QUB9"/>
<dbReference type="KEGG" id="ttk:TST_1138"/>
<keyword evidence="4 7" id="KW-0812">Transmembrane</keyword>
<proteinExistence type="inferred from homology"/>
<dbReference type="InterPro" id="IPR005524">
    <property type="entry name" value="DUF318"/>
</dbReference>
<evidence type="ECO:0000256" key="4">
    <source>
        <dbReference type="ARBA" id="ARBA00022692"/>
    </source>
</evidence>
<keyword evidence="5 7" id="KW-1133">Transmembrane helix</keyword>
<reference evidence="9" key="1">
    <citation type="journal article" date="2018" name="Science">
        <title>A primordial and reversible TCA cycle in a facultatively chemolithoautotrophic thermophile.</title>
        <authorList>
            <person name="Nunoura T."/>
            <person name="Chikaraishi Y."/>
            <person name="Izaki R."/>
            <person name="Suwa T."/>
            <person name="Sato T."/>
            <person name="Harada T."/>
            <person name="Mori K."/>
            <person name="Kato Y."/>
            <person name="Miyazaki M."/>
            <person name="Shimamura S."/>
            <person name="Yanagawa K."/>
            <person name="Shuto A."/>
            <person name="Ohkouchi N."/>
            <person name="Fujita N."/>
            <person name="Takaki Y."/>
            <person name="Atomi H."/>
            <person name="Takai K."/>
        </authorList>
    </citation>
    <scope>NUCLEOTIDE SEQUENCE [LARGE SCALE GENOMIC DNA]</scope>
    <source>
        <strain evidence="9">DSM 17441 / JCM 13301 / NBRC 103674 / ABI70S6</strain>
    </source>
</reference>
<feature type="transmembrane region" description="Helical" evidence="7">
    <location>
        <begin position="77"/>
        <end position="104"/>
    </location>
</feature>
<dbReference type="RefSeq" id="WP_068549925.1">
    <property type="nucleotide sequence ID" value="NZ_AP013035.1"/>
</dbReference>
<keyword evidence="9" id="KW-1185">Reference proteome</keyword>
<organism evidence="8 9">
    <name type="scientific">Thermosulfidibacter takaii (strain DSM 17441 / JCM 13301 / NBRC 103674 / ABI70S6)</name>
    <dbReference type="NCBI Taxonomy" id="1298851"/>
    <lineage>
        <taxon>Bacteria</taxon>
        <taxon>Pseudomonadati</taxon>
        <taxon>Thermosulfidibacterota</taxon>
        <taxon>Thermosulfidibacteria</taxon>
        <taxon>Thermosulfidibacterales</taxon>
        <taxon>Thermosulfidibacteraceae</taxon>
    </lineage>
</organism>
<evidence type="ECO:0000256" key="3">
    <source>
        <dbReference type="ARBA" id="ARBA00022475"/>
    </source>
</evidence>
<evidence type="ECO:0000256" key="2">
    <source>
        <dbReference type="ARBA" id="ARBA00006386"/>
    </source>
</evidence>
<evidence type="ECO:0008006" key="10">
    <source>
        <dbReference type="Google" id="ProtNLM"/>
    </source>
</evidence>
<evidence type="ECO:0000256" key="1">
    <source>
        <dbReference type="ARBA" id="ARBA00004651"/>
    </source>
</evidence>
<keyword evidence="3" id="KW-1003">Cell membrane</keyword>
<evidence type="ECO:0000256" key="6">
    <source>
        <dbReference type="ARBA" id="ARBA00023136"/>
    </source>
</evidence>
<comment type="subcellular location">
    <subcellularLocation>
        <location evidence="1">Cell membrane</location>
        <topology evidence="1">Multi-pass membrane protein</topology>
    </subcellularLocation>
</comment>
<keyword evidence="6 7" id="KW-0472">Membrane</keyword>
<dbReference type="EMBL" id="AP013035">
    <property type="protein sequence ID" value="BAT71930.1"/>
    <property type="molecule type" value="Genomic_DNA"/>
</dbReference>
<evidence type="ECO:0000313" key="9">
    <source>
        <dbReference type="Proteomes" id="UP000063234"/>
    </source>
</evidence>
<dbReference type="OrthoDB" id="9798408at2"/>
<feature type="transmembrane region" description="Helical" evidence="7">
    <location>
        <begin position="111"/>
        <end position="130"/>
    </location>
</feature>
<comment type="similarity">
    <text evidence="2">Belongs to the UPF0718 family.</text>
</comment>
<feature type="transmembrane region" description="Helical" evidence="7">
    <location>
        <begin position="142"/>
        <end position="163"/>
    </location>
</feature>
<feature type="transmembrane region" description="Helical" evidence="7">
    <location>
        <begin position="37"/>
        <end position="57"/>
    </location>
</feature>
<dbReference type="Proteomes" id="UP000063234">
    <property type="component" value="Chromosome"/>
</dbReference>
<dbReference type="STRING" id="1298851.TST_1138"/>
<feature type="transmembrane region" description="Helical" evidence="7">
    <location>
        <begin position="6"/>
        <end position="25"/>
    </location>
</feature>
<protein>
    <recommendedName>
        <fullName evidence="10">Permease</fullName>
    </recommendedName>
</protein>
<dbReference type="Pfam" id="PF03773">
    <property type="entry name" value="ArsP_1"/>
    <property type="match status" value="1"/>
</dbReference>
<sequence length="173" mass="19089">MNRVTVKRVVIIGGYFAFVVLSYFLDFRPGVEIGKNFVTFALDMLKVLPFAFVLIGLFEVWVKKETIERHFGEGSGIWGYVWAILLAGTTVGGLYVAFPVAYALYQKGAKISVVFTYIGAAAVCRIPMTIFEASFLGIKFSLIRLGVSIPLVVLTSIILGNYLSKKGFKIKSP</sequence>
<accession>A0A0S3QUB9</accession>